<keyword evidence="7" id="KW-0067">ATP-binding</keyword>
<organism evidence="13 14">
    <name type="scientific">Hydrogenibacillus schlegelii</name>
    <name type="common">Bacillus schlegelii</name>
    <dbReference type="NCBI Taxonomy" id="1484"/>
    <lineage>
        <taxon>Bacteria</taxon>
        <taxon>Bacillati</taxon>
        <taxon>Bacillota</taxon>
        <taxon>Bacilli</taxon>
        <taxon>Bacillales</taxon>
        <taxon>Bacillales Family X. Incertae Sedis</taxon>
        <taxon>Hydrogenibacillus</taxon>
    </lineage>
</organism>
<evidence type="ECO:0000256" key="9">
    <source>
        <dbReference type="ARBA" id="ARBA00023125"/>
    </source>
</evidence>
<evidence type="ECO:0000256" key="3">
    <source>
        <dbReference type="ARBA" id="ARBA00022679"/>
    </source>
</evidence>
<dbReference type="InterPro" id="IPR018906">
    <property type="entry name" value="DNA_integrity_scan_DisA_link"/>
</dbReference>
<dbReference type="GO" id="GO:0005524">
    <property type="term" value="F:ATP binding"/>
    <property type="evidence" value="ECO:0007669"/>
    <property type="project" value="UniProtKB-KW"/>
</dbReference>
<protein>
    <recommendedName>
        <fullName evidence="11">diadenylate cyclase</fullName>
        <ecNumber evidence="11">2.7.7.85</ecNumber>
    </recommendedName>
</protein>
<evidence type="ECO:0000256" key="6">
    <source>
        <dbReference type="ARBA" id="ARBA00022763"/>
    </source>
</evidence>
<dbReference type="GO" id="GO:0003677">
    <property type="term" value="F:DNA binding"/>
    <property type="evidence" value="ECO:0007669"/>
    <property type="project" value="UniProtKB-KW"/>
</dbReference>
<dbReference type="Gene3D" id="1.10.150.20">
    <property type="entry name" value="5' to 3' exonuclease, C-terminal subdomain"/>
    <property type="match status" value="1"/>
</dbReference>
<keyword evidence="8" id="KW-0460">Magnesium</keyword>
<dbReference type="RefSeq" id="WP_066200372.1">
    <property type="nucleotide sequence ID" value="NZ_CBCSAS010000021.1"/>
</dbReference>
<evidence type="ECO:0000256" key="5">
    <source>
        <dbReference type="ARBA" id="ARBA00022741"/>
    </source>
</evidence>
<dbReference type="Pfam" id="PF10635">
    <property type="entry name" value="DisA-linker"/>
    <property type="match status" value="1"/>
</dbReference>
<dbReference type="PROSITE" id="PS51794">
    <property type="entry name" value="DAC"/>
    <property type="match status" value="1"/>
</dbReference>
<dbReference type="GO" id="GO:0106408">
    <property type="term" value="F:diadenylate cyclase activity"/>
    <property type="evidence" value="ECO:0007669"/>
    <property type="project" value="UniProtKB-EC"/>
</dbReference>
<keyword evidence="14" id="KW-1185">Reference proteome</keyword>
<dbReference type="InterPro" id="IPR023763">
    <property type="entry name" value="DNA_integrity_scanning_protein"/>
</dbReference>
<evidence type="ECO:0000256" key="11">
    <source>
        <dbReference type="ARBA" id="ARBA00066492"/>
    </source>
</evidence>
<dbReference type="Pfam" id="PF02457">
    <property type="entry name" value="DAC"/>
    <property type="match status" value="1"/>
</dbReference>
<dbReference type="GO" id="GO:0006281">
    <property type="term" value="P:DNA repair"/>
    <property type="evidence" value="ECO:0007669"/>
    <property type="project" value="UniProtKB-KW"/>
</dbReference>
<evidence type="ECO:0000313" key="13">
    <source>
        <dbReference type="EMBL" id="OAR04542.1"/>
    </source>
</evidence>
<gene>
    <name evidence="13" type="ORF">SA87_07650</name>
</gene>
<comment type="cofactor">
    <cofactor evidence="2">
        <name>Mg(2+)</name>
        <dbReference type="ChEBI" id="CHEBI:18420"/>
    </cofactor>
</comment>
<dbReference type="SUPFAM" id="SSF143597">
    <property type="entry name" value="YojJ-like"/>
    <property type="match status" value="1"/>
</dbReference>
<dbReference type="PANTHER" id="PTHR34185:SF3">
    <property type="entry name" value="DNA INTEGRITY SCANNING PROTEIN DISA"/>
    <property type="match status" value="1"/>
</dbReference>
<dbReference type="NCBIfam" id="NF010009">
    <property type="entry name" value="PRK13482.1"/>
    <property type="match status" value="1"/>
</dbReference>
<dbReference type="Gene3D" id="3.40.1700.10">
    <property type="entry name" value="DNA integrity scanning protein, DisA, N-terminal domain"/>
    <property type="match status" value="1"/>
</dbReference>
<dbReference type="OrthoDB" id="41841at2"/>
<dbReference type="InterPro" id="IPR050338">
    <property type="entry name" value="DisA"/>
</dbReference>
<proteinExistence type="inferred from homology"/>
<dbReference type="AlphaFoldDB" id="A0A179IRU0"/>
<dbReference type="InterPro" id="IPR038331">
    <property type="entry name" value="DisA_sf"/>
</dbReference>
<dbReference type="InterPro" id="IPR003390">
    <property type="entry name" value="DNA_integrity_scan_DisA_N"/>
</dbReference>
<evidence type="ECO:0000256" key="4">
    <source>
        <dbReference type="ARBA" id="ARBA00022695"/>
    </source>
</evidence>
<comment type="caution">
    <text evidence="13">The sequence shown here is derived from an EMBL/GenBank/DDBJ whole genome shotgun (WGS) entry which is preliminary data.</text>
</comment>
<evidence type="ECO:0000313" key="14">
    <source>
        <dbReference type="Proteomes" id="UP000243024"/>
    </source>
</evidence>
<keyword evidence="3" id="KW-0808">Transferase</keyword>
<dbReference type="EC" id="2.7.7.85" evidence="11"/>
<evidence type="ECO:0000256" key="7">
    <source>
        <dbReference type="ARBA" id="ARBA00022840"/>
    </source>
</evidence>
<evidence type="ECO:0000256" key="2">
    <source>
        <dbReference type="ARBA" id="ARBA00001946"/>
    </source>
</evidence>
<dbReference type="SUPFAM" id="SSF47781">
    <property type="entry name" value="RuvA domain 2-like"/>
    <property type="match status" value="1"/>
</dbReference>
<evidence type="ECO:0000259" key="12">
    <source>
        <dbReference type="PROSITE" id="PS51794"/>
    </source>
</evidence>
<dbReference type="PANTHER" id="PTHR34185">
    <property type="entry name" value="DIADENYLATE CYCLASE"/>
    <property type="match status" value="1"/>
</dbReference>
<dbReference type="FunFam" id="3.40.1700.10:FF:000001">
    <property type="entry name" value="DNA integrity scanning protein DisA"/>
    <property type="match status" value="1"/>
</dbReference>
<comment type="catalytic activity">
    <reaction evidence="1">
        <text>2 ATP = 3',3'-c-di-AMP + 2 diphosphate</text>
        <dbReference type="Rhea" id="RHEA:35655"/>
        <dbReference type="ChEBI" id="CHEBI:30616"/>
        <dbReference type="ChEBI" id="CHEBI:33019"/>
        <dbReference type="ChEBI" id="CHEBI:71500"/>
        <dbReference type="EC" id="2.7.7.85"/>
    </reaction>
</comment>
<dbReference type="InterPro" id="IPR036888">
    <property type="entry name" value="DNA_integrity_DisA_N_sf"/>
</dbReference>
<keyword evidence="4" id="KW-0548">Nucleotidyltransferase</keyword>
<evidence type="ECO:0000256" key="1">
    <source>
        <dbReference type="ARBA" id="ARBA00000877"/>
    </source>
</evidence>
<dbReference type="GO" id="GO:0004016">
    <property type="term" value="F:adenylate cyclase activity"/>
    <property type="evidence" value="ECO:0007669"/>
    <property type="project" value="TreeGrafter"/>
</dbReference>
<accession>A0A179IRU0</accession>
<dbReference type="HAMAP" id="MF_01438">
    <property type="entry name" value="DisA"/>
    <property type="match status" value="1"/>
</dbReference>
<keyword evidence="9" id="KW-0238">DNA-binding</keyword>
<dbReference type="InterPro" id="IPR010994">
    <property type="entry name" value="RuvA_2-like"/>
</dbReference>
<dbReference type="Proteomes" id="UP000243024">
    <property type="component" value="Unassembled WGS sequence"/>
</dbReference>
<dbReference type="EMBL" id="JXBB01000013">
    <property type="protein sequence ID" value="OAR04542.1"/>
    <property type="molecule type" value="Genomic_DNA"/>
</dbReference>
<sequence length="357" mass="40026">MDDRDGRDEFLTQVMQLIAPGKPLREGLENILRAKTGALIVVSDAPEVLKLCDGGFALNCDYTPYALYELAKMDGAIVLSEDAKKIIYANTQLIPDPSIPSIETGARHRTAERTAKQTNKLVISISQRRGVITVYKGRHRYTLQETGVILAKAHQALSTLEKYKAVLDQALVNLSALEFEDLVTLQDVTLVLNRVGLVMRMEAEILRYVRELGEEGRLVRMQLDELLAGFAQEAEMLVRDYLADEEKRPVEEVLAGLRQLAGEDLFDRHQAARLLGYGGTGADEELHPRGYRLLMRIPRLPMAVVHNLVARFGRLSRIVRASLEALDEVEGIGEARARAIHEGLRRIEQQVLLERND</sequence>
<name>A0A179IRU0_HYDSH</name>
<evidence type="ECO:0000256" key="8">
    <source>
        <dbReference type="ARBA" id="ARBA00022842"/>
    </source>
</evidence>
<reference evidence="13 14" key="1">
    <citation type="submission" date="2015-09" db="EMBL/GenBank/DDBJ databases">
        <title>Draft genome sequence of Hydrogenibacillus schlegelii DSM 2000.</title>
        <authorList>
            <person name="Hemp J."/>
        </authorList>
    </citation>
    <scope>NUCLEOTIDE SEQUENCE [LARGE SCALE GENOMIC DNA]</scope>
    <source>
        <strain evidence="13 14">MA 48</strain>
    </source>
</reference>
<keyword evidence="6" id="KW-0227">DNA damage</keyword>
<dbReference type="STRING" id="1484.SA87_07650"/>
<dbReference type="Gene3D" id="1.20.1260.110">
    <property type="entry name" value="DNA integrity scanning linker region"/>
    <property type="match status" value="1"/>
</dbReference>
<keyword evidence="10" id="KW-0234">DNA repair</keyword>
<evidence type="ECO:0000256" key="10">
    <source>
        <dbReference type="ARBA" id="ARBA00023204"/>
    </source>
</evidence>
<keyword evidence="5" id="KW-0547">Nucleotide-binding</keyword>
<feature type="domain" description="DAC" evidence="12">
    <location>
        <begin position="8"/>
        <end position="146"/>
    </location>
</feature>